<reference evidence="2" key="3">
    <citation type="submission" date="2025-09" db="UniProtKB">
        <authorList>
            <consortium name="Ensembl"/>
        </authorList>
    </citation>
    <scope>IDENTIFICATION</scope>
</reference>
<dbReference type="GeneID" id="115595127"/>
<dbReference type="PANTHER" id="PTHR20908:SF4">
    <property type="entry name" value="SI:DKEY-5I3.5"/>
    <property type="match status" value="1"/>
</dbReference>
<protein>
    <submittedName>
        <fullName evidence="2">Si:dkey-5i3.5</fullName>
    </submittedName>
</protein>
<dbReference type="InParanoid" id="A0A671VPN4"/>
<feature type="region of interest" description="Disordered" evidence="1">
    <location>
        <begin position="72"/>
        <end position="98"/>
    </location>
</feature>
<evidence type="ECO:0000313" key="3">
    <source>
        <dbReference type="Proteomes" id="UP000472265"/>
    </source>
</evidence>
<dbReference type="OrthoDB" id="77878at2759"/>
<dbReference type="RefSeq" id="XP_030295118.1">
    <property type="nucleotide sequence ID" value="XM_030439258.1"/>
</dbReference>
<evidence type="ECO:0000256" key="1">
    <source>
        <dbReference type="SAM" id="MobiDB-lite"/>
    </source>
</evidence>
<dbReference type="OMA" id="GVMHFLW"/>
<dbReference type="PANTHER" id="PTHR20908">
    <property type="entry name" value="LD15586P"/>
    <property type="match status" value="1"/>
</dbReference>
<dbReference type="GO" id="GO:0017171">
    <property type="term" value="F:serine hydrolase activity"/>
    <property type="evidence" value="ECO:0007669"/>
    <property type="project" value="TreeGrafter"/>
</dbReference>
<dbReference type="InterPro" id="IPR008547">
    <property type="entry name" value="DUF829_TMEM53"/>
</dbReference>
<feature type="compositionally biased region" description="Low complexity" evidence="1">
    <location>
        <begin position="72"/>
        <end position="89"/>
    </location>
</feature>
<dbReference type="AlphaFoldDB" id="A0A671VPN4"/>
<evidence type="ECO:0000313" key="2">
    <source>
        <dbReference type="Ensembl" id="ENSSAUP00010027642.1"/>
    </source>
</evidence>
<dbReference type="SUPFAM" id="SSF53474">
    <property type="entry name" value="alpha/beta-Hydrolases"/>
    <property type="match status" value="1"/>
</dbReference>
<accession>A0A671VPN4</accession>
<dbReference type="Pfam" id="PF05705">
    <property type="entry name" value="DUF829"/>
    <property type="match status" value="1"/>
</dbReference>
<name>A0A671VPN4_SPAAU</name>
<reference evidence="2" key="2">
    <citation type="submission" date="2025-08" db="UniProtKB">
        <authorList>
            <consortium name="Ensembl"/>
        </authorList>
    </citation>
    <scope>IDENTIFICATION</scope>
</reference>
<dbReference type="Ensembl" id="ENSSAUT00010029153.1">
    <property type="protein sequence ID" value="ENSSAUP00010027642.1"/>
    <property type="gene ID" value="ENSSAUG00010011949.1"/>
</dbReference>
<organism evidence="2 3">
    <name type="scientific">Sparus aurata</name>
    <name type="common">Gilthead sea bream</name>
    <dbReference type="NCBI Taxonomy" id="8175"/>
    <lineage>
        <taxon>Eukaryota</taxon>
        <taxon>Metazoa</taxon>
        <taxon>Chordata</taxon>
        <taxon>Craniata</taxon>
        <taxon>Vertebrata</taxon>
        <taxon>Euteleostomi</taxon>
        <taxon>Actinopterygii</taxon>
        <taxon>Neopterygii</taxon>
        <taxon>Teleostei</taxon>
        <taxon>Neoteleostei</taxon>
        <taxon>Acanthomorphata</taxon>
        <taxon>Eupercaria</taxon>
        <taxon>Spariformes</taxon>
        <taxon>Sparidae</taxon>
        <taxon>Sparus</taxon>
    </lineage>
</organism>
<gene>
    <name evidence="2" type="primary">LOC115595127</name>
</gene>
<proteinExistence type="predicted"/>
<keyword evidence="3" id="KW-1185">Reference proteome</keyword>
<dbReference type="InterPro" id="IPR029058">
    <property type="entry name" value="AB_hydrolase_fold"/>
</dbReference>
<dbReference type="Proteomes" id="UP000472265">
    <property type="component" value="Chromosome 14"/>
</dbReference>
<reference evidence="2" key="1">
    <citation type="submission" date="2021-04" db="EMBL/GenBank/DDBJ databases">
        <authorList>
            <consortium name="Wellcome Sanger Institute Data Sharing"/>
        </authorList>
    </citation>
    <scope>NUCLEOTIDE SEQUENCE [LARGE SCALE GENOMIC DNA]</scope>
</reference>
<sequence length="344" mass="38463">MGNLPASISLFKTAATSEQVSDGRFIAKRISSRITYYYTPVSAAEDKTSCAAKESPESTDLRHIRPPLSSSLPLGDDSSSSPFLSDSPSHTAASPQHQSHSVSAARPLLVFFSWLGAQPGAVAKYRDLYLDRGMDVLWVRSNVMHFLWPRWGLNYGLEVLKVLEEPRFSGRAVLVHASSIGGYSFTQILSHIAQRRKQHAGLAQRVIGQIYDSLVAGSLEHMAIGLGKTLLPRFEHFIKNTAMVYFWLFKTQTADLYDAGIQLFNNSPITAPALFFSSDNDVMCDQAVIDKITDRWRRRGMTVECKKWKESTHAAHMRCHPEDYLCTLENYLNSLPACSLRAKM</sequence>
<dbReference type="GeneTree" id="ENSGT00530000064743"/>